<name>A0A9X0LBM9_9ACTN</name>
<proteinExistence type="predicted"/>
<feature type="compositionally biased region" description="Basic and acidic residues" evidence="1">
    <location>
        <begin position="49"/>
        <end position="60"/>
    </location>
</feature>
<evidence type="ECO:0000313" key="3">
    <source>
        <dbReference type="Proteomes" id="UP000053246"/>
    </source>
</evidence>
<evidence type="ECO:0000313" key="2">
    <source>
        <dbReference type="EMBL" id="KUJ44214.1"/>
    </source>
</evidence>
<dbReference type="RefSeq" id="WP_013733385.1">
    <property type="nucleotide sequence ID" value="NZ_LMWI01000002.1"/>
</dbReference>
<protein>
    <submittedName>
        <fullName evidence="2">Uncharacterized protein</fullName>
    </submittedName>
</protein>
<feature type="region of interest" description="Disordered" evidence="1">
    <location>
        <begin position="27"/>
        <end position="60"/>
    </location>
</feature>
<feature type="compositionally biased region" description="Pro residues" evidence="1">
    <location>
        <begin position="29"/>
        <end position="45"/>
    </location>
</feature>
<accession>A0A9X0LBM9</accession>
<dbReference type="AlphaFoldDB" id="A0A9X0LBM9"/>
<reference evidence="2 3" key="1">
    <citation type="submission" date="2015-10" db="EMBL/GenBank/DDBJ databases">
        <authorList>
            <person name="Ju K.-S."/>
            <person name="Doroghazi J.R."/>
            <person name="Metcalf W.W."/>
        </authorList>
    </citation>
    <scope>NUCLEOTIDE SEQUENCE [LARGE SCALE GENOMIC DNA]</scope>
    <source>
        <strain evidence="2 3">NRRL B-24793</strain>
    </source>
</reference>
<keyword evidence="3" id="KW-1185">Reference proteome</keyword>
<dbReference type="Proteomes" id="UP000053246">
    <property type="component" value="Unassembled WGS sequence"/>
</dbReference>
<organism evidence="2 3">
    <name type="scientific">Micromonospora maris</name>
    <dbReference type="NCBI Taxonomy" id="1003110"/>
    <lineage>
        <taxon>Bacteria</taxon>
        <taxon>Bacillati</taxon>
        <taxon>Actinomycetota</taxon>
        <taxon>Actinomycetes</taxon>
        <taxon>Micromonosporales</taxon>
        <taxon>Micromonosporaceae</taxon>
        <taxon>Micromonospora</taxon>
    </lineage>
</organism>
<dbReference type="EMBL" id="LMWI01000002">
    <property type="protein sequence ID" value="KUJ44214.1"/>
    <property type="molecule type" value="Genomic_DNA"/>
</dbReference>
<comment type="caution">
    <text evidence="2">The sequence shown here is derived from an EMBL/GenBank/DDBJ whole genome shotgun (WGS) entry which is preliminary data.</text>
</comment>
<sequence length="60" mass="6569">MSELWRRLGRPVARVLAAYGWYSALTHPMGPPMPRSPRRPLPPAAGRPDPVDERGGLGHG</sequence>
<gene>
    <name evidence="2" type="ORF">ADL17_13370</name>
</gene>
<evidence type="ECO:0000256" key="1">
    <source>
        <dbReference type="SAM" id="MobiDB-lite"/>
    </source>
</evidence>